<dbReference type="AlphaFoldDB" id="A0A9N9GZ10"/>
<sequence length="91" mass="9842">KTKITSSGSDSGCDSNNSDSGGSDNERNKDNTPGNICVTIRKRSHIVHSYDLLRFEKRMIGQTTSDNQLSSIVRGKIGHCDIVGGKTTQNT</sequence>
<name>A0A9N9GZ10_9GLOM</name>
<evidence type="ECO:0000313" key="2">
    <source>
        <dbReference type="EMBL" id="CAG8644625.1"/>
    </source>
</evidence>
<feature type="compositionally biased region" description="Low complexity" evidence="1">
    <location>
        <begin position="1"/>
        <end position="23"/>
    </location>
</feature>
<gene>
    <name evidence="2" type="ORF">AMORRO_LOCUS9677</name>
</gene>
<proteinExistence type="predicted"/>
<dbReference type="Proteomes" id="UP000789342">
    <property type="component" value="Unassembled WGS sequence"/>
</dbReference>
<organism evidence="2 3">
    <name type="scientific">Acaulospora morrowiae</name>
    <dbReference type="NCBI Taxonomy" id="94023"/>
    <lineage>
        <taxon>Eukaryota</taxon>
        <taxon>Fungi</taxon>
        <taxon>Fungi incertae sedis</taxon>
        <taxon>Mucoromycota</taxon>
        <taxon>Glomeromycotina</taxon>
        <taxon>Glomeromycetes</taxon>
        <taxon>Diversisporales</taxon>
        <taxon>Acaulosporaceae</taxon>
        <taxon>Acaulospora</taxon>
    </lineage>
</organism>
<keyword evidence="3" id="KW-1185">Reference proteome</keyword>
<comment type="caution">
    <text evidence="2">The sequence shown here is derived from an EMBL/GenBank/DDBJ whole genome shotgun (WGS) entry which is preliminary data.</text>
</comment>
<protein>
    <submittedName>
        <fullName evidence="2">3274_t:CDS:1</fullName>
    </submittedName>
</protein>
<reference evidence="2" key="1">
    <citation type="submission" date="2021-06" db="EMBL/GenBank/DDBJ databases">
        <authorList>
            <person name="Kallberg Y."/>
            <person name="Tangrot J."/>
            <person name="Rosling A."/>
        </authorList>
    </citation>
    <scope>NUCLEOTIDE SEQUENCE</scope>
    <source>
        <strain evidence="2">CL551</strain>
    </source>
</reference>
<feature type="region of interest" description="Disordered" evidence="1">
    <location>
        <begin position="1"/>
        <end position="35"/>
    </location>
</feature>
<evidence type="ECO:0000313" key="3">
    <source>
        <dbReference type="Proteomes" id="UP000789342"/>
    </source>
</evidence>
<dbReference type="EMBL" id="CAJVPV010009721">
    <property type="protein sequence ID" value="CAG8644625.1"/>
    <property type="molecule type" value="Genomic_DNA"/>
</dbReference>
<evidence type="ECO:0000256" key="1">
    <source>
        <dbReference type="SAM" id="MobiDB-lite"/>
    </source>
</evidence>
<feature type="non-terminal residue" evidence="2">
    <location>
        <position position="1"/>
    </location>
</feature>
<accession>A0A9N9GZ10</accession>